<evidence type="ECO:0000313" key="4">
    <source>
        <dbReference type="EnsemblMetazoa" id="SMAR004720-PA"/>
    </source>
</evidence>
<feature type="compositionally biased region" description="Gly residues" evidence="3">
    <location>
        <begin position="161"/>
        <end position="170"/>
    </location>
</feature>
<feature type="compositionally biased region" description="Basic and acidic residues" evidence="3">
    <location>
        <begin position="117"/>
        <end position="126"/>
    </location>
</feature>
<dbReference type="STRING" id="126957.T1IU99"/>
<evidence type="ECO:0000256" key="1">
    <source>
        <dbReference type="ARBA" id="ARBA00004123"/>
    </source>
</evidence>
<evidence type="ECO:0000256" key="3">
    <source>
        <dbReference type="SAM" id="MobiDB-lite"/>
    </source>
</evidence>
<dbReference type="AlphaFoldDB" id="T1IU99"/>
<evidence type="ECO:0008006" key="6">
    <source>
        <dbReference type="Google" id="ProtNLM"/>
    </source>
</evidence>
<name>T1IU99_STRMM</name>
<dbReference type="Proteomes" id="UP000014500">
    <property type="component" value="Unassembled WGS sequence"/>
</dbReference>
<dbReference type="EMBL" id="JH431524">
    <property type="status" value="NOT_ANNOTATED_CDS"/>
    <property type="molecule type" value="Genomic_DNA"/>
</dbReference>
<dbReference type="GO" id="GO:0071011">
    <property type="term" value="C:precatalytic spliceosome"/>
    <property type="evidence" value="ECO:0007669"/>
    <property type="project" value="TreeGrafter"/>
</dbReference>
<accession>T1IU99</accession>
<feature type="region of interest" description="Disordered" evidence="3">
    <location>
        <begin position="49"/>
        <end position="188"/>
    </location>
</feature>
<sequence length="188" mass="20989">MAENLAGSLRQYEAHLQQVEAALINEPDNEDLLKLKLDLQNVVELTQQLLKQSNSNSDEKKSKSDAKGDGMSNFPPLPSFASSSVNSAGKNQSKKAQLASVREYHKQKSQKKAQRMKQLEEEREAVKSSWQQFNTKAFKKNKKGQVKKSIFATPDNVNGRVGVGTCGIGGKPMTEYHQQEKRHKSSKT</sequence>
<evidence type="ECO:0000313" key="5">
    <source>
        <dbReference type="Proteomes" id="UP000014500"/>
    </source>
</evidence>
<dbReference type="PhylomeDB" id="T1IU99"/>
<comment type="subcellular location">
    <subcellularLocation>
        <location evidence="1">Nucleus</location>
    </subcellularLocation>
</comment>
<dbReference type="PANTHER" id="PTHR13681">
    <property type="entry name" value="SURVIVAL OF MOTOR NEURON-RELATED-SPLICING FACTOR 30-RELATED"/>
    <property type="match status" value="1"/>
</dbReference>
<feature type="compositionally biased region" description="Basic residues" evidence="3">
    <location>
        <begin position="137"/>
        <end position="146"/>
    </location>
</feature>
<dbReference type="OMA" id="ASVREYH"/>
<proteinExistence type="predicted"/>
<dbReference type="HOGENOM" id="CLU_069491_3_0_1"/>
<reference evidence="4" key="2">
    <citation type="submission" date="2015-02" db="UniProtKB">
        <authorList>
            <consortium name="EnsemblMetazoa"/>
        </authorList>
    </citation>
    <scope>IDENTIFICATION</scope>
</reference>
<protein>
    <recommendedName>
        <fullName evidence="6">Survival of motor neuron-related-splicing factor 30</fullName>
    </recommendedName>
</protein>
<keyword evidence="5" id="KW-1185">Reference proteome</keyword>
<reference evidence="5" key="1">
    <citation type="submission" date="2011-05" db="EMBL/GenBank/DDBJ databases">
        <authorList>
            <person name="Richards S.R."/>
            <person name="Qu J."/>
            <person name="Jiang H."/>
            <person name="Jhangiani S.N."/>
            <person name="Agravi P."/>
            <person name="Goodspeed R."/>
            <person name="Gross S."/>
            <person name="Mandapat C."/>
            <person name="Jackson L."/>
            <person name="Mathew T."/>
            <person name="Pu L."/>
            <person name="Thornton R."/>
            <person name="Saada N."/>
            <person name="Wilczek-Boney K.B."/>
            <person name="Lee S."/>
            <person name="Kovar C."/>
            <person name="Wu Y."/>
            <person name="Scherer S.E."/>
            <person name="Worley K.C."/>
            <person name="Muzny D.M."/>
            <person name="Gibbs R."/>
        </authorList>
    </citation>
    <scope>NUCLEOTIDE SEQUENCE</scope>
    <source>
        <strain evidence="5">Brora</strain>
    </source>
</reference>
<evidence type="ECO:0000256" key="2">
    <source>
        <dbReference type="ARBA" id="ARBA00023242"/>
    </source>
</evidence>
<dbReference type="GO" id="GO:0000381">
    <property type="term" value="P:regulation of alternative mRNA splicing, via spliceosome"/>
    <property type="evidence" value="ECO:0007669"/>
    <property type="project" value="TreeGrafter"/>
</dbReference>
<dbReference type="eggNOG" id="KOG3026">
    <property type="taxonomic scope" value="Eukaryota"/>
</dbReference>
<feature type="compositionally biased region" description="Basic and acidic residues" evidence="3">
    <location>
        <begin position="57"/>
        <end position="68"/>
    </location>
</feature>
<feature type="compositionally biased region" description="Polar residues" evidence="3">
    <location>
        <begin position="80"/>
        <end position="95"/>
    </location>
</feature>
<dbReference type="GO" id="GO:0003723">
    <property type="term" value="F:RNA binding"/>
    <property type="evidence" value="ECO:0007669"/>
    <property type="project" value="TreeGrafter"/>
</dbReference>
<organism evidence="4 5">
    <name type="scientific">Strigamia maritima</name>
    <name type="common">European centipede</name>
    <name type="synonym">Geophilus maritimus</name>
    <dbReference type="NCBI Taxonomy" id="126957"/>
    <lineage>
        <taxon>Eukaryota</taxon>
        <taxon>Metazoa</taxon>
        <taxon>Ecdysozoa</taxon>
        <taxon>Arthropoda</taxon>
        <taxon>Myriapoda</taxon>
        <taxon>Chilopoda</taxon>
        <taxon>Pleurostigmophora</taxon>
        <taxon>Geophilomorpha</taxon>
        <taxon>Linotaeniidae</taxon>
        <taxon>Strigamia</taxon>
    </lineage>
</organism>
<keyword evidence="2" id="KW-0539">Nucleus</keyword>
<dbReference type="PANTHER" id="PTHR13681:SF26">
    <property type="entry name" value="SURVIVAL OF MOTOR NEURON-RELATED-SPLICING FACTOR 30"/>
    <property type="match status" value="1"/>
</dbReference>
<feature type="compositionally biased region" description="Basic residues" evidence="3">
    <location>
        <begin position="105"/>
        <end position="115"/>
    </location>
</feature>
<dbReference type="EnsemblMetazoa" id="SMAR004720-RA">
    <property type="protein sequence ID" value="SMAR004720-PA"/>
    <property type="gene ID" value="SMAR004720"/>
</dbReference>